<feature type="transmembrane region" description="Helical" evidence="5">
    <location>
        <begin position="6"/>
        <end position="29"/>
    </location>
</feature>
<accession>A0A6B8TM08</accession>
<dbReference type="InterPro" id="IPR051423">
    <property type="entry name" value="CD225/Dispanin"/>
</dbReference>
<evidence type="ECO:0000313" key="6">
    <source>
        <dbReference type="EMBL" id="QGS33831.1"/>
    </source>
</evidence>
<evidence type="ECO:0000256" key="1">
    <source>
        <dbReference type="ARBA" id="ARBA00004370"/>
    </source>
</evidence>
<dbReference type="PANTHER" id="PTHR14948">
    <property type="entry name" value="NG5"/>
    <property type="match status" value="1"/>
</dbReference>
<keyword evidence="4 5" id="KW-0472">Membrane</keyword>
<sequence length="86" mass="8932">MVPSIIATIGGFVFCCLLGLPAGIAAIVFGNKVDSLWNMGDYQGAQAASEKAKLWMIVAAVLAGLGLIANIILFATGSYDATFNTY</sequence>
<feature type="transmembrane region" description="Helical" evidence="5">
    <location>
        <begin position="54"/>
        <end position="76"/>
    </location>
</feature>
<comment type="subcellular location">
    <subcellularLocation>
        <location evidence="1">Membrane</location>
    </subcellularLocation>
</comment>
<reference evidence="6 7" key="1">
    <citation type="submission" date="2019-11" db="EMBL/GenBank/DDBJ databases">
        <title>FDA dAtabase for Regulatory Grade micrObial Sequences (FDA-ARGOS): Supporting development and validation of Infectious Disease Dx tests.</title>
        <authorList>
            <person name="Kerrigan L."/>
            <person name="Long C."/>
            <person name="Tallon L."/>
            <person name="Sadzewicz L."/>
            <person name="Vavikolanu K."/>
            <person name="Mehta A."/>
            <person name="Aluvathingal J."/>
            <person name="Nadendla S."/>
            <person name="Yan Y."/>
            <person name="Sichtig H."/>
        </authorList>
    </citation>
    <scope>NUCLEOTIDE SEQUENCE [LARGE SCALE GENOMIC DNA]</scope>
    <source>
        <strain evidence="6 7">FDAARGOS_674</strain>
    </source>
</reference>
<evidence type="ECO:0000256" key="3">
    <source>
        <dbReference type="ARBA" id="ARBA00022989"/>
    </source>
</evidence>
<protein>
    <recommendedName>
        <fullName evidence="8">CD225/dispanin family protein</fullName>
    </recommendedName>
</protein>
<dbReference type="EMBL" id="CP046322">
    <property type="protein sequence ID" value="QGS33831.1"/>
    <property type="molecule type" value="Genomic_DNA"/>
</dbReference>
<dbReference type="AlphaFoldDB" id="A0A6B8TM08"/>
<dbReference type="Pfam" id="PF04505">
    <property type="entry name" value="CD225"/>
    <property type="match status" value="1"/>
</dbReference>
<organism evidence="6 7">
    <name type="scientific">Corynebacterium xerosis</name>
    <dbReference type="NCBI Taxonomy" id="1725"/>
    <lineage>
        <taxon>Bacteria</taxon>
        <taxon>Bacillati</taxon>
        <taxon>Actinomycetota</taxon>
        <taxon>Actinomycetes</taxon>
        <taxon>Mycobacteriales</taxon>
        <taxon>Corynebacteriaceae</taxon>
        <taxon>Corynebacterium</taxon>
    </lineage>
</organism>
<gene>
    <name evidence="6" type="ORF">FOB82_01575</name>
</gene>
<keyword evidence="2 5" id="KW-0812">Transmembrane</keyword>
<dbReference type="InterPro" id="IPR007593">
    <property type="entry name" value="CD225/Dispanin_fam"/>
</dbReference>
<dbReference type="PANTHER" id="PTHR14948:SF44">
    <property type="entry name" value="PROLINE-RICH TRANSMEMBRANE PROTEIN 1-LIKE"/>
    <property type="match status" value="1"/>
</dbReference>
<proteinExistence type="predicted"/>
<name>A0A6B8TM08_9CORY</name>
<evidence type="ECO:0000313" key="7">
    <source>
        <dbReference type="Proteomes" id="UP000426857"/>
    </source>
</evidence>
<evidence type="ECO:0000256" key="4">
    <source>
        <dbReference type="ARBA" id="ARBA00023136"/>
    </source>
</evidence>
<evidence type="ECO:0000256" key="5">
    <source>
        <dbReference type="SAM" id="Phobius"/>
    </source>
</evidence>
<evidence type="ECO:0008006" key="8">
    <source>
        <dbReference type="Google" id="ProtNLM"/>
    </source>
</evidence>
<keyword evidence="3 5" id="KW-1133">Transmembrane helix</keyword>
<dbReference type="KEGG" id="cxe:FOB82_01575"/>
<evidence type="ECO:0000256" key="2">
    <source>
        <dbReference type="ARBA" id="ARBA00022692"/>
    </source>
</evidence>
<dbReference type="Proteomes" id="UP000426857">
    <property type="component" value="Chromosome"/>
</dbReference>
<dbReference type="GO" id="GO:0016020">
    <property type="term" value="C:membrane"/>
    <property type="evidence" value="ECO:0007669"/>
    <property type="project" value="UniProtKB-SubCell"/>
</dbReference>